<evidence type="ECO:0000256" key="5">
    <source>
        <dbReference type="ARBA" id="ARBA00022676"/>
    </source>
</evidence>
<organism evidence="10 11">
    <name type="scientific">Candidatus Gottesmanbacteria bacterium CG11_big_fil_rev_8_21_14_0_20_37_11</name>
    <dbReference type="NCBI Taxonomy" id="1974575"/>
    <lineage>
        <taxon>Bacteria</taxon>
        <taxon>Candidatus Gottesmaniibacteriota</taxon>
    </lineage>
</organism>
<name>A0A2H0NKF0_9BACT</name>
<sequence>MPLNPIAYFSLEFGIDDSLPIFAGGLGILAGDMLLEANQQQKSFIGLGLFYQTEENNLQAVTNQSGKPLLIPVPLGKKVIQVKVWKKLVGQTPLYLLDTQVRGNSIDDYNICNRLYVGDKEHRFLQEIVAGIGGTKLLAALKISPQYYHLNEPHCALAIIQALIQTRASNPQLSFRQVFRQTKNKILFTNHTMIMNDHYAVSKELAAIYLAPYAQALKITTGKLLQLGRGKNPRVFSLNQLALSGSIRINAVSRLHSRVAKKIWPGFDFIPITNGVFLNRWLGQPLAEVWPPTQIKPCSKEKFRQAHQQQKRNMLQMVKQQTGIKMEEKILTVAWARRLTNYKRPGAILKDIGRLGLILNNSDRPIQLLMAGKVHPNDRQGKQLVRVLTELSRKPKFRQRFQFLPDYNISVAQKLVGGADVWLNTPKRGREACGTSGMKACLNGVLQMTIRDGWTDSVEWSKLGWTLDSDRVAEDIYRFLEGSVAKMYYQTDPGGLSPEWLSRMVYSSALIRKNYSAARMLNQYEKELYL</sequence>
<comment type="cofactor">
    <cofactor evidence="2">
        <name>pyridoxal 5'-phosphate</name>
        <dbReference type="ChEBI" id="CHEBI:597326"/>
    </cofactor>
</comment>
<keyword evidence="5" id="KW-0328">Glycosyltransferase</keyword>
<dbReference type="PANTHER" id="PTHR42655">
    <property type="entry name" value="GLYCOGEN PHOSPHORYLASE"/>
    <property type="match status" value="1"/>
</dbReference>
<dbReference type="AlphaFoldDB" id="A0A2H0NKF0"/>
<protein>
    <recommendedName>
        <fullName evidence="4">glycogen phosphorylase</fullName>
        <ecNumber evidence="4">2.4.1.1</ecNumber>
    </recommendedName>
</protein>
<dbReference type="Proteomes" id="UP000230707">
    <property type="component" value="Unassembled WGS sequence"/>
</dbReference>
<dbReference type="EMBL" id="PCWS01000037">
    <property type="protein sequence ID" value="PIR08685.1"/>
    <property type="molecule type" value="Genomic_DNA"/>
</dbReference>
<evidence type="ECO:0000256" key="7">
    <source>
        <dbReference type="ARBA" id="ARBA00022898"/>
    </source>
</evidence>
<dbReference type="GO" id="GO:0008184">
    <property type="term" value="F:glycogen phosphorylase activity"/>
    <property type="evidence" value="ECO:0007669"/>
    <property type="project" value="InterPro"/>
</dbReference>
<dbReference type="PANTHER" id="PTHR42655:SF1">
    <property type="entry name" value="GLYCOGEN PHOSPHORYLASE"/>
    <property type="match status" value="1"/>
</dbReference>
<reference evidence="10 11" key="1">
    <citation type="submission" date="2017-09" db="EMBL/GenBank/DDBJ databases">
        <title>Depth-based differentiation of microbial function through sediment-hosted aquifers and enrichment of novel symbionts in the deep terrestrial subsurface.</title>
        <authorList>
            <person name="Probst A.J."/>
            <person name="Ladd B."/>
            <person name="Jarett J.K."/>
            <person name="Geller-Mcgrath D.E."/>
            <person name="Sieber C.M."/>
            <person name="Emerson J.B."/>
            <person name="Anantharaman K."/>
            <person name="Thomas B.C."/>
            <person name="Malmstrom R."/>
            <person name="Stieglmeier M."/>
            <person name="Klingl A."/>
            <person name="Woyke T."/>
            <person name="Ryan C.M."/>
            <person name="Banfield J.F."/>
        </authorList>
    </citation>
    <scope>NUCLEOTIDE SEQUENCE [LARGE SCALE GENOMIC DNA]</scope>
    <source>
        <strain evidence="10">CG11_big_fil_rev_8_21_14_0_20_37_11</strain>
    </source>
</reference>
<keyword evidence="7" id="KW-0663">Pyridoxal phosphate</keyword>
<comment type="similarity">
    <text evidence="3">Belongs to the glycogen phosphorylase family.</text>
</comment>
<dbReference type="Gene3D" id="3.40.50.2000">
    <property type="entry name" value="Glycogen Phosphorylase B"/>
    <property type="match status" value="2"/>
</dbReference>
<evidence type="ECO:0000256" key="1">
    <source>
        <dbReference type="ARBA" id="ARBA00001275"/>
    </source>
</evidence>
<dbReference type="NCBIfam" id="TIGR02094">
    <property type="entry name" value="more_P_ylases"/>
    <property type="match status" value="1"/>
</dbReference>
<keyword evidence="8" id="KW-0119">Carbohydrate metabolism</keyword>
<dbReference type="EC" id="2.4.1.1" evidence="4"/>
<dbReference type="InterPro" id="IPR035090">
    <property type="entry name" value="Pyridoxal_P_attach_site"/>
</dbReference>
<dbReference type="Pfam" id="PF00343">
    <property type="entry name" value="Phosphorylase"/>
    <property type="match status" value="1"/>
</dbReference>
<comment type="catalytic activity">
    <reaction evidence="1">
        <text>[(1-&gt;4)-alpha-D-glucosyl](n) + phosphate = [(1-&gt;4)-alpha-D-glucosyl](n-1) + alpha-D-glucose 1-phosphate</text>
        <dbReference type="Rhea" id="RHEA:41732"/>
        <dbReference type="Rhea" id="RHEA-COMP:9584"/>
        <dbReference type="Rhea" id="RHEA-COMP:9586"/>
        <dbReference type="ChEBI" id="CHEBI:15444"/>
        <dbReference type="ChEBI" id="CHEBI:43474"/>
        <dbReference type="ChEBI" id="CHEBI:58601"/>
        <dbReference type="EC" id="2.4.1.1"/>
    </reaction>
</comment>
<keyword evidence="6" id="KW-0808">Transferase</keyword>
<dbReference type="PROSITE" id="PS00102">
    <property type="entry name" value="PHOSPHORYLASE"/>
    <property type="match status" value="1"/>
</dbReference>
<dbReference type="SUPFAM" id="SSF53756">
    <property type="entry name" value="UDP-Glycosyltransferase/glycogen phosphorylase"/>
    <property type="match status" value="1"/>
</dbReference>
<evidence type="ECO:0000313" key="10">
    <source>
        <dbReference type="EMBL" id="PIR08685.1"/>
    </source>
</evidence>
<evidence type="ECO:0000313" key="11">
    <source>
        <dbReference type="Proteomes" id="UP000230707"/>
    </source>
</evidence>
<evidence type="ECO:0000256" key="2">
    <source>
        <dbReference type="ARBA" id="ARBA00001933"/>
    </source>
</evidence>
<comment type="function">
    <text evidence="9">Phosphorylase is an important allosteric enzyme in carbohydrate metabolism. Enzymes from different sources differ in their regulatory mechanisms and in their natural substrates. However, all known phosphorylases share catalytic and structural properties.</text>
</comment>
<dbReference type="InterPro" id="IPR052182">
    <property type="entry name" value="Glycogen/Maltodextrin_Phosph"/>
</dbReference>
<proteinExistence type="inferred from homology"/>
<evidence type="ECO:0000256" key="8">
    <source>
        <dbReference type="ARBA" id="ARBA00023277"/>
    </source>
</evidence>
<evidence type="ECO:0000256" key="6">
    <source>
        <dbReference type="ARBA" id="ARBA00022679"/>
    </source>
</evidence>
<evidence type="ECO:0000256" key="3">
    <source>
        <dbReference type="ARBA" id="ARBA00006047"/>
    </source>
</evidence>
<gene>
    <name evidence="10" type="ORF">COV53_01730</name>
</gene>
<accession>A0A2H0NKF0</accession>
<dbReference type="InterPro" id="IPR011834">
    <property type="entry name" value="Agluc_phsphrylas"/>
</dbReference>
<comment type="caution">
    <text evidence="10">The sequence shown here is derived from an EMBL/GenBank/DDBJ whole genome shotgun (WGS) entry which is preliminary data.</text>
</comment>
<evidence type="ECO:0000256" key="4">
    <source>
        <dbReference type="ARBA" id="ARBA00012591"/>
    </source>
</evidence>
<dbReference type="GO" id="GO:0005975">
    <property type="term" value="P:carbohydrate metabolic process"/>
    <property type="evidence" value="ECO:0007669"/>
    <property type="project" value="InterPro"/>
</dbReference>
<dbReference type="InterPro" id="IPR000811">
    <property type="entry name" value="Glyco_trans_35"/>
</dbReference>
<dbReference type="GO" id="GO:0030170">
    <property type="term" value="F:pyridoxal phosphate binding"/>
    <property type="evidence" value="ECO:0007669"/>
    <property type="project" value="InterPro"/>
</dbReference>
<evidence type="ECO:0000256" key="9">
    <source>
        <dbReference type="ARBA" id="ARBA00025174"/>
    </source>
</evidence>